<dbReference type="SUPFAM" id="SSF51735">
    <property type="entry name" value="NAD(P)-binding Rossmann-fold domains"/>
    <property type="match status" value="1"/>
</dbReference>
<dbReference type="GO" id="GO:0015940">
    <property type="term" value="P:pantothenate biosynthetic process"/>
    <property type="evidence" value="ECO:0007669"/>
    <property type="project" value="InterPro"/>
</dbReference>
<dbReference type="InParanoid" id="K5WMR5"/>
<dbReference type="EMBL" id="JH930476">
    <property type="protein sequence ID" value="EKM51612.1"/>
    <property type="molecule type" value="Genomic_DNA"/>
</dbReference>
<dbReference type="Gene3D" id="1.10.1040.10">
    <property type="entry name" value="N-(1-d-carboxylethyl)-l-norvaline Dehydrogenase, domain 2"/>
    <property type="match status" value="1"/>
</dbReference>
<dbReference type="EC" id="1.1.1.169" evidence="4"/>
<dbReference type="OrthoDB" id="3609at2759"/>
<dbReference type="AlphaFoldDB" id="K5WMR5"/>
<dbReference type="Gene3D" id="3.40.50.720">
    <property type="entry name" value="NAD(P)-binding Rossmann-like Domain"/>
    <property type="match status" value="1"/>
</dbReference>
<dbReference type="InterPro" id="IPR013332">
    <property type="entry name" value="KPR_N"/>
</dbReference>
<dbReference type="PANTHER" id="PTHR21708:SF43">
    <property type="entry name" value="KETOPANTOATE REDUCTASE C-TERMINAL DOMAIN-CONTAINING PROTEIN"/>
    <property type="match status" value="1"/>
</dbReference>
<keyword evidence="8" id="KW-1185">Reference proteome</keyword>
<evidence type="ECO:0000313" key="7">
    <source>
        <dbReference type="EMBL" id="EKM51612.1"/>
    </source>
</evidence>
<comment type="function">
    <text evidence="4">Catalyzes the NADPH-dependent reduction of ketopantoate into pantoic acid.</text>
</comment>
<evidence type="ECO:0000256" key="4">
    <source>
        <dbReference type="RuleBase" id="RU362068"/>
    </source>
</evidence>
<evidence type="ECO:0000259" key="6">
    <source>
        <dbReference type="Pfam" id="PF08546"/>
    </source>
</evidence>
<evidence type="ECO:0000256" key="1">
    <source>
        <dbReference type="ARBA" id="ARBA00007870"/>
    </source>
</evidence>
<dbReference type="InterPro" id="IPR013752">
    <property type="entry name" value="KPA_reductase"/>
</dbReference>
<evidence type="ECO:0000256" key="3">
    <source>
        <dbReference type="ARBA" id="ARBA00023002"/>
    </source>
</evidence>
<evidence type="ECO:0000313" key="8">
    <source>
        <dbReference type="Proteomes" id="UP000008370"/>
    </source>
</evidence>
<comment type="similarity">
    <text evidence="1 4">Belongs to the ketopantoate reductase family.</text>
</comment>
<proteinExistence type="inferred from homology"/>
<sequence length="341" mass="36592">MTVEICVVGFGAIGALYAFALERSSEVHLTAVCRSNHIAVRENGLIIESDKLGTHSPWHPYRVVRTVEEAADRPYAFVICAAKCLPDVGLTSSILEPLLKTLPSTPETAIVLLQNGVGIEEDVQKAIAGSGATNPVLSGCAWVDVTVVDGGKRVVQHGNERLVLGYHKPPQGYTSTDNRGPDALNKLCSLLQFAGASAQVASDVDAARWRKVLWNASFSTMCTLTRTTVGDVLALQESRQELKAIMLEVLTVAREIVTEEGAAILSDSVADAVIQSENPLSVFKPSMLVDLEAGRPMEVEVIVGGIVRKARAHSKSTPRLEMIYAALKVIQKGLINVRSSV</sequence>
<dbReference type="PANTHER" id="PTHR21708">
    <property type="entry name" value="PROBABLE 2-DEHYDROPANTOATE 2-REDUCTASE"/>
    <property type="match status" value="1"/>
</dbReference>
<keyword evidence="3 4" id="KW-0560">Oxidoreductase</keyword>
<dbReference type="FunFam" id="1.10.1040.10:FF:000017">
    <property type="entry name" value="2-dehydropantoate 2-reductase"/>
    <property type="match status" value="1"/>
</dbReference>
<gene>
    <name evidence="7" type="ORF">PHACADRAFT_150148</name>
</gene>
<dbReference type="HOGENOM" id="CLU_031468_2_1_1"/>
<dbReference type="InterPro" id="IPR051402">
    <property type="entry name" value="KPR-Related"/>
</dbReference>
<dbReference type="InterPro" id="IPR008927">
    <property type="entry name" value="6-PGluconate_DH-like_C_sf"/>
</dbReference>
<dbReference type="InterPro" id="IPR003710">
    <property type="entry name" value="ApbA"/>
</dbReference>
<evidence type="ECO:0000259" key="5">
    <source>
        <dbReference type="Pfam" id="PF02558"/>
    </source>
</evidence>
<dbReference type="InterPro" id="IPR036291">
    <property type="entry name" value="NAD(P)-bd_dom_sf"/>
</dbReference>
<evidence type="ECO:0000256" key="2">
    <source>
        <dbReference type="ARBA" id="ARBA00022857"/>
    </source>
</evidence>
<feature type="domain" description="Ketopantoate reductase C-terminal" evidence="6">
    <location>
        <begin position="203"/>
        <end position="331"/>
    </location>
</feature>
<dbReference type="RefSeq" id="XP_007399421.1">
    <property type="nucleotide sequence ID" value="XM_007399359.1"/>
</dbReference>
<dbReference type="Proteomes" id="UP000008370">
    <property type="component" value="Unassembled WGS sequence"/>
</dbReference>
<feature type="domain" description="Ketopantoate reductase N-terminal" evidence="5">
    <location>
        <begin position="5"/>
        <end position="167"/>
    </location>
</feature>
<dbReference type="KEGG" id="pco:PHACADRAFT_150148"/>
<organism evidence="7 8">
    <name type="scientific">Phanerochaete carnosa (strain HHB-10118-sp)</name>
    <name type="common">White-rot fungus</name>
    <name type="synonym">Peniophora carnosa</name>
    <dbReference type="NCBI Taxonomy" id="650164"/>
    <lineage>
        <taxon>Eukaryota</taxon>
        <taxon>Fungi</taxon>
        <taxon>Dikarya</taxon>
        <taxon>Basidiomycota</taxon>
        <taxon>Agaricomycotina</taxon>
        <taxon>Agaricomycetes</taxon>
        <taxon>Polyporales</taxon>
        <taxon>Phanerochaetaceae</taxon>
        <taxon>Phanerochaete</taxon>
    </lineage>
</organism>
<protein>
    <recommendedName>
        <fullName evidence="4">2-dehydropantoate 2-reductase</fullName>
        <ecNumber evidence="4">1.1.1.169</ecNumber>
    </recommendedName>
    <alternativeName>
        <fullName evidence="4">Ketopantoate reductase</fullName>
    </alternativeName>
</protein>
<accession>K5WMR5</accession>
<dbReference type="GO" id="GO:0008677">
    <property type="term" value="F:2-dehydropantoate 2-reductase activity"/>
    <property type="evidence" value="ECO:0007669"/>
    <property type="project" value="UniProtKB-EC"/>
</dbReference>
<dbReference type="FunCoup" id="K5WMR5">
    <property type="interactions" value="240"/>
</dbReference>
<dbReference type="SUPFAM" id="SSF48179">
    <property type="entry name" value="6-phosphogluconate dehydrogenase C-terminal domain-like"/>
    <property type="match status" value="1"/>
</dbReference>
<dbReference type="Pfam" id="PF02558">
    <property type="entry name" value="ApbA"/>
    <property type="match status" value="1"/>
</dbReference>
<dbReference type="Pfam" id="PF08546">
    <property type="entry name" value="ApbA_C"/>
    <property type="match status" value="1"/>
</dbReference>
<dbReference type="GeneID" id="18908834"/>
<dbReference type="STRING" id="650164.K5WMR5"/>
<dbReference type="GO" id="GO:0005737">
    <property type="term" value="C:cytoplasm"/>
    <property type="evidence" value="ECO:0007669"/>
    <property type="project" value="TreeGrafter"/>
</dbReference>
<reference evidence="7 8" key="1">
    <citation type="journal article" date="2012" name="BMC Genomics">
        <title>Comparative genomics of the white-rot fungi, Phanerochaete carnosa and P. chrysosporium, to elucidate the genetic basis of the distinct wood types they colonize.</title>
        <authorList>
            <person name="Suzuki H."/>
            <person name="MacDonald J."/>
            <person name="Syed K."/>
            <person name="Salamov A."/>
            <person name="Hori C."/>
            <person name="Aerts A."/>
            <person name="Henrissat B."/>
            <person name="Wiebenga A."/>
            <person name="vanKuyk P.A."/>
            <person name="Barry K."/>
            <person name="Lindquist E."/>
            <person name="LaButti K."/>
            <person name="Lapidus A."/>
            <person name="Lucas S."/>
            <person name="Coutinho P."/>
            <person name="Gong Y."/>
            <person name="Samejima M."/>
            <person name="Mahadevan R."/>
            <person name="Abou-Zaid M."/>
            <person name="de Vries R.P."/>
            <person name="Igarashi K."/>
            <person name="Yadav J.S."/>
            <person name="Grigoriev I.V."/>
            <person name="Master E.R."/>
        </authorList>
    </citation>
    <scope>NUCLEOTIDE SEQUENCE [LARGE SCALE GENOMIC DNA]</scope>
    <source>
        <strain evidence="7 8">HHB-10118-sp</strain>
    </source>
</reference>
<dbReference type="NCBIfam" id="TIGR00745">
    <property type="entry name" value="apbA_panE"/>
    <property type="match status" value="1"/>
</dbReference>
<dbReference type="InterPro" id="IPR013328">
    <property type="entry name" value="6PGD_dom2"/>
</dbReference>
<comment type="catalytic activity">
    <reaction evidence="4">
        <text>(R)-pantoate + NADP(+) = 2-dehydropantoate + NADPH + H(+)</text>
        <dbReference type="Rhea" id="RHEA:16233"/>
        <dbReference type="ChEBI" id="CHEBI:11561"/>
        <dbReference type="ChEBI" id="CHEBI:15378"/>
        <dbReference type="ChEBI" id="CHEBI:15980"/>
        <dbReference type="ChEBI" id="CHEBI:57783"/>
        <dbReference type="ChEBI" id="CHEBI:58349"/>
        <dbReference type="EC" id="1.1.1.169"/>
    </reaction>
</comment>
<name>K5WMR5_PHACS</name>
<keyword evidence="2 4" id="KW-0521">NADP</keyword>